<accession>A0A6C2U6Q6</accession>
<name>A0A6C2U6Q6_PONDE</name>
<dbReference type="EMBL" id="CAAHFG010000003">
    <property type="protein sequence ID" value="VGO15752.1"/>
    <property type="molecule type" value="Genomic_DNA"/>
</dbReference>
<dbReference type="Pfam" id="PF01636">
    <property type="entry name" value="APH"/>
    <property type="match status" value="1"/>
</dbReference>
<dbReference type="GO" id="GO:0016301">
    <property type="term" value="F:kinase activity"/>
    <property type="evidence" value="ECO:0007669"/>
    <property type="project" value="UniProtKB-KW"/>
</dbReference>
<protein>
    <submittedName>
        <fullName evidence="2">N-acetylhexosamine 1-kinase</fullName>
    </submittedName>
</protein>
<dbReference type="SUPFAM" id="SSF56112">
    <property type="entry name" value="Protein kinase-like (PK-like)"/>
    <property type="match status" value="1"/>
</dbReference>
<organism evidence="2 3">
    <name type="scientific">Pontiella desulfatans</name>
    <dbReference type="NCBI Taxonomy" id="2750659"/>
    <lineage>
        <taxon>Bacteria</taxon>
        <taxon>Pseudomonadati</taxon>
        <taxon>Kiritimatiellota</taxon>
        <taxon>Kiritimatiellia</taxon>
        <taxon>Kiritimatiellales</taxon>
        <taxon>Pontiellaceae</taxon>
        <taxon>Pontiella</taxon>
    </lineage>
</organism>
<dbReference type="InterPro" id="IPR002575">
    <property type="entry name" value="Aminoglycoside_PTrfase"/>
</dbReference>
<feature type="domain" description="Aminoglycoside phosphotransferase" evidence="1">
    <location>
        <begin position="22"/>
        <end position="261"/>
    </location>
</feature>
<dbReference type="InterPro" id="IPR050249">
    <property type="entry name" value="Pseudomonas-type_ThrB"/>
</dbReference>
<proteinExistence type="predicted"/>
<dbReference type="AlphaFoldDB" id="A0A6C2U6Q6"/>
<evidence type="ECO:0000313" key="3">
    <source>
        <dbReference type="Proteomes" id="UP000366872"/>
    </source>
</evidence>
<dbReference type="InterPro" id="IPR011009">
    <property type="entry name" value="Kinase-like_dom_sf"/>
</dbReference>
<reference evidence="2 3" key="1">
    <citation type="submission" date="2019-04" db="EMBL/GenBank/DDBJ databases">
        <authorList>
            <person name="Van Vliet M D."/>
        </authorList>
    </citation>
    <scope>NUCLEOTIDE SEQUENCE [LARGE SCALE GENOMIC DNA]</scope>
    <source>
        <strain evidence="2 3">F1</strain>
    </source>
</reference>
<evidence type="ECO:0000313" key="2">
    <source>
        <dbReference type="EMBL" id="VGO15752.1"/>
    </source>
</evidence>
<keyword evidence="2" id="KW-0808">Transferase</keyword>
<dbReference type="Proteomes" id="UP000366872">
    <property type="component" value="Unassembled WGS sequence"/>
</dbReference>
<dbReference type="Gene3D" id="3.90.1200.10">
    <property type="match status" value="1"/>
</dbReference>
<keyword evidence="3" id="KW-1185">Reference proteome</keyword>
<keyword evidence="2" id="KW-0418">Kinase</keyword>
<evidence type="ECO:0000259" key="1">
    <source>
        <dbReference type="Pfam" id="PF01636"/>
    </source>
</evidence>
<dbReference type="PANTHER" id="PTHR21064:SF5">
    <property type="entry name" value="SLR1880 PROTEIN"/>
    <property type="match status" value="1"/>
</dbReference>
<dbReference type="PANTHER" id="PTHR21064">
    <property type="entry name" value="AMINOGLYCOSIDE PHOSPHOTRANSFERASE DOMAIN-CONTAINING PROTEIN-RELATED"/>
    <property type="match status" value="1"/>
</dbReference>
<sequence length="364" mass="41711">MEQFNEIASAFECPGTYLGEEPYGSGHINDTYKVYYDVDGEEVHYIRQRINHKIFKDVPGLMENIGRVTRHQRKKFEEAGADQVDRRVLTLIPSVDGKDFYQDAKGNFWRTYVFIEGAVGIDVIEHTGQAYKSAKAFGGFQCQLADMDDRLNDTIPNFHHTRSRYDTLMQAIEEDAHGRVANVQAEIAFAKEREAIVDVVIDLMAAGGIPERVTHNDTKLNNVLMDCETDEGMCVIDLDTVMPGSVLYDFGDMIRTTTNQAAEDERDLSKVEMNIDYFEALVKGYLETASGFLVPKERELLAFSGKLITFEIGLRFLIDYLQGDTYFKTRREGQNIDRCRKQFKMVQSMERQMDQMQRIVEGFQ</sequence>
<gene>
    <name evidence="2" type="primary">nahK_1</name>
    <name evidence="2" type="ORF">PDESU_04337</name>
</gene>